<protein>
    <submittedName>
        <fullName evidence="2">Uncharacterized protein</fullName>
    </submittedName>
</protein>
<dbReference type="Proteomes" id="UP000326757">
    <property type="component" value="Unassembled WGS sequence"/>
</dbReference>
<feature type="compositionally biased region" description="Polar residues" evidence="1">
    <location>
        <begin position="12"/>
        <end position="24"/>
    </location>
</feature>
<evidence type="ECO:0000313" key="3">
    <source>
        <dbReference type="Proteomes" id="UP000326757"/>
    </source>
</evidence>
<gene>
    <name evidence="2" type="ORF">EYC80_004776</name>
</gene>
<organism evidence="2 3">
    <name type="scientific">Monilinia laxa</name>
    <name type="common">Brown rot fungus</name>
    <name type="synonym">Sclerotinia laxa</name>
    <dbReference type="NCBI Taxonomy" id="61186"/>
    <lineage>
        <taxon>Eukaryota</taxon>
        <taxon>Fungi</taxon>
        <taxon>Dikarya</taxon>
        <taxon>Ascomycota</taxon>
        <taxon>Pezizomycotina</taxon>
        <taxon>Leotiomycetes</taxon>
        <taxon>Helotiales</taxon>
        <taxon>Sclerotiniaceae</taxon>
        <taxon>Monilinia</taxon>
    </lineage>
</organism>
<name>A0A5N6KHT1_MONLA</name>
<accession>A0A5N6KHT1</accession>
<dbReference type="EMBL" id="VIGI01000002">
    <property type="protein sequence ID" value="KAB8303343.1"/>
    <property type="molecule type" value="Genomic_DNA"/>
</dbReference>
<comment type="caution">
    <text evidence="2">The sequence shown here is derived from an EMBL/GenBank/DDBJ whole genome shotgun (WGS) entry which is preliminary data.</text>
</comment>
<evidence type="ECO:0000313" key="2">
    <source>
        <dbReference type="EMBL" id="KAB8303343.1"/>
    </source>
</evidence>
<dbReference type="OrthoDB" id="258627at2759"/>
<dbReference type="AlphaFoldDB" id="A0A5N6KHT1"/>
<keyword evidence="3" id="KW-1185">Reference proteome</keyword>
<feature type="compositionally biased region" description="Polar residues" evidence="1">
    <location>
        <begin position="32"/>
        <end position="48"/>
    </location>
</feature>
<reference evidence="2 3" key="1">
    <citation type="submission" date="2019-06" db="EMBL/GenBank/DDBJ databases">
        <title>Genome Sequence of the Brown Rot Fungal Pathogen Monilinia laxa.</title>
        <authorList>
            <person name="De Miccolis Angelini R.M."/>
            <person name="Landi L."/>
            <person name="Abate D."/>
            <person name="Pollastro S."/>
            <person name="Romanazzi G."/>
            <person name="Faretra F."/>
        </authorList>
    </citation>
    <scope>NUCLEOTIDE SEQUENCE [LARGE SCALE GENOMIC DNA]</scope>
    <source>
        <strain evidence="2 3">Mlax316</strain>
    </source>
</reference>
<sequence>MTYDPIHHPHIQPSTQIPHLNNPSAHPPLQKRSPTTEPQTRNSNNISITEWKRGEEMINAAGAVDPTADKKEYPEYL</sequence>
<feature type="region of interest" description="Disordered" evidence="1">
    <location>
        <begin position="1"/>
        <end position="51"/>
    </location>
</feature>
<evidence type="ECO:0000256" key="1">
    <source>
        <dbReference type="SAM" id="MobiDB-lite"/>
    </source>
</evidence>
<proteinExistence type="predicted"/>